<dbReference type="Proteomes" id="UP000319143">
    <property type="component" value="Unassembled WGS sequence"/>
</dbReference>
<reference evidence="1 2" key="1">
    <citation type="submission" date="2019-02" db="EMBL/GenBank/DDBJ databases">
        <title>Deep-cultivation of Planctomycetes and their phenomic and genomic characterization uncovers novel biology.</title>
        <authorList>
            <person name="Wiegand S."/>
            <person name="Jogler M."/>
            <person name="Boedeker C."/>
            <person name="Pinto D."/>
            <person name="Vollmers J."/>
            <person name="Rivas-Marin E."/>
            <person name="Kohn T."/>
            <person name="Peeters S.H."/>
            <person name="Heuer A."/>
            <person name="Rast P."/>
            <person name="Oberbeckmann S."/>
            <person name="Bunk B."/>
            <person name="Jeske O."/>
            <person name="Meyerdierks A."/>
            <person name="Storesund J.E."/>
            <person name="Kallscheuer N."/>
            <person name="Luecker S."/>
            <person name="Lage O.M."/>
            <person name="Pohl T."/>
            <person name="Merkel B.J."/>
            <person name="Hornburger P."/>
            <person name="Mueller R.-W."/>
            <person name="Bruemmer F."/>
            <person name="Labrenz M."/>
            <person name="Spormann A.M."/>
            <person name="Op Den Camp H."/>
            <person name="Overmann J."/>
            <person name="Amann R."/>
            <person name="Jetten M.S.M."/>
            <person name="Mascher T."/>
            <person name="Medema M.H."/>
            <person name="Devos D.P."/>
            <person name="Kaster A.-K."/>
            <person name="Ovreas L."/>
            <person name="Rohde M."/>
            <person name="Galperin M.Y."/>
            <person name="Jogler C."/>
        </authorList>
    </citation>
    <scope>NUCLEOTIDE SEQUENCE [LARGE SCALE GENOMIC DNA]</scope>
    <source>
        <strain evidence="1 2">Poly41</strain>
    </source>
</reference>
<name>A0A5C6DTG1_9BACT</name>
<evidence type="ECO:0000313" key="2">
    <source>
        <dbReference type="Proteomes" id="UP000319143"/>
    </source>
</evidence>
<gene>
    <name evidence="1" type="ORF">Poly41_24500</name>
</gene>
<organism evidence="1 2">
    <name type="scientific">Novipirellula artificiosorum</name>
    <dbReference type="NCBI Taxonomy" id="2528016"/>
    <lineage>
        <taxon>Bacteria</taxon>
        <taxon>Pseudomonadati</taxon>
        <taxon>Planctomycetota</taxon>
        <taxon>Planctomycetia</taxon>
        <taxon>Pirellulales</taxon>
        <taxon>Pirellulaceae</taxon>
        <taxon>Novipirellula</taxon>
    </lineage>
</organism>
<evidence type="ECO:0000313" key="1">
    <source>
        <dbReference type="EMBL" id="TWU39595.1"/>
    </source>
</evidence>
<protein>
    <submittedName>
        <fullName evidence="1">Uncharacterized protein</fullName>
    </submittedName>
</protein>
<keyword evidence="2" id="KW-1185">Reference proteome</keyword>
<dbReference type="AlphaFoldDB" id="A0A5C6DTG1"/>
<proteinExistence type="predicted"/>
<accession>A0A5C6DTG1</accession>
<sequence>MVTSPLGEVEPKRGRGKTGCDDNLKFQHGFCTGPPPRCARPLPLRGSLYRASRVVSNTSAG</sequence>
<dbReference type="EMBL" id="SJPV01000003">
    <property type="protein sequence ID" value="TWU39595.1"/>
    <property type="molecule type" value="Genomic_DNA"/>
</dbReference>
<comment type="caution">
    <text evidence="1">The sequence shown here is derived from an EMBL/GenBank/DDBJ whole genome shotgun (WGS) entry which is preliminary data.</text>
</comment>